<feature type="domain" description="Magnesium chelatase subunit H N-terminal" evidence="2">
    <location>
        <begin position="113"/>
        <end position="180"/>
    </location>
</feature>
<gene>
    <name evidence="3" type="ORF">HaLaN_26803</name>
</gene>
<feature type="non-terminal residue" evidence="3">
    <location>
        <position position="180"/>
    </location>
</feature>
<reference evidence="3 4" key="1">
    <citation type="submission" date="2020-02" db="EMBL/GenBank/DDBJ databases">
        <title>Draft genome sequence of Haematococcus lacustris strain NIES-144.</title>
        <authorList>
            <person name="Morimoto D."/>
            <person name="Nakagawa S."/>
            <person name="Yoshida T."/>
            <person name="Sawayama S."/>
        </authorList>
    </citation>
    <scope>NUCLEOTIDE SEQUENCE [LARGE SCALE GENOMIC DNA]</scope>
    <source>
        <strain evidence="3 4">NIES-144</strain>
    </source>
</reference>
<keyword evidence="1" id="KW-0175">Coiled coil</keyword>
<evidence type="ECO:0000313" key="3">
    <source>
        <dbReference type="EMBL" id="GFH28328.1"/>
    </source>
</evidence>
<comment type="caution">
    <text evidence="3">The sequence shown here is derived from an EMBL/GenBank/DDBJ whole genome shotgun (WGS) entry which is preliminary data.</text>
</comment>
<dbReference type="GO" id="GO:0016851">
    <property type="term" value="F:magnesium chelatase activity"/>
    <property type="evidence" value="ECO:0007669"/>
    <property type="project" value="InterPro"/>
</dbReference>
<proteinExistence type="predicted"/>
<feature type="non-terminal residue" evidence="3">
    <location>
        <position position="1"/>
    </location>
</feature>
<accession>A0A6A0A743</accession>
<protein>
    <submittedName>
        <fullName evidence="3">Protoporphyrin IX magnesium chelatase</fullName>
    </submittedName>
</protein>
<dbReference type="Pfam" id="PF11965">
    <property type="entry name" value="DUF3479"/>
    <property type="match status" value="1"/>
</dbReference>
<evidence type="ECO:0000256" key="1">
    <source>
        <dbReference type="SAM" id="Coils"/>
    </source>
</evidence>
<dbReference type="EMBL" id="BLLF01003833">
    <property type="protein sequence ID" value="GFH28328.1"/>
    <property type="molecule type" value="Genomic_DNA"/>
</dbReference>
<evidence type="ECO:0000259" key="2">
    <source>
        <dbReference type="Pfam" id="PF11965"/>
    </source>
</evidence>
<keyword evidence="4" id="KW-1185">Reference proteome</keyword>
<dbReference type="AlphaFoldDB" id="A0A6A0A743"/>
<feature type="coiled-coil region" evidence="1">
    <location>
        <begin position="28"/>
        <end position="55"/>
    </location>
</feature>
<name>A0A6A0A743_HAELA</name>
<organism evidence="3 4">
    <name type="scientific">Haematococcus lacustris</name>
    <name type="common">Green alga</name>
    <name type="synonym">Haematococcus pluvialis</name>
    <dbReference type="NCBI Taxonomy" id="44745"/>
    <lineage>
        <taxon>Eukaryota</taxon>
        <taxon>Viridiplantae</taxon>
        <taxon>Chlorophyta</taxon>
        <taxon>core chlorophytes</taxon>
        <taxon>Chlorophyceae</taxon>
        <taxon>CS clade</taxon>
        <taxon>Chlamydomonadales</taxon>
        <taxon>Haematococcaceae</taxon>
        <taxon>Haematococcus</taxon>
    </lineage>
</organism>
<dbReference type="Proteomes" id="UP000485058">
    <property type="component" value="Unassembled WGS sequence"/>
</dbReference>
<dbReference type="InterPro" id="IPR022571">
    <property type="entry name" value="Mg_chelatase_H_N"/>
</dbReference>
<evidence type="ECO:0000313" key="4">
    <source>
        <dbReference type="Proteomes" id="UP000485058"/>
    </source>
</evidence>
<sequence>TEQLIAQLLLESPESGDEEDAPGLASATAQMRTRLSELEQQVHALDAEIDQAYASCFSGLTVSETDTPGTGAEHLRSFEGLTEAVFAALGRDEPVVMEALLREKQEQDPAGWTQFQQQVFSDRDLAANRQRVADALAGADIFFASLLFDYDQVEWLRGAAAQVPVRLVFESALELMSLTQ</sequence>